<evidence type="ECO:0000256" key="1">
    <source>
        <dbReference type="ARBA" id="ARBA00004251"/>
    </source>
</evidence>
<evidence type="ECO:0000256" key="4">
    <source>
        <dbReference type="ARBA" id="ARBA00022475"/>
    </source>
</evidence>
<dbReference type="Ensembl" id="ENSLOCT00000005241.1">
    <property type="protein sequence ID" value="ENSLOCP00000005233.1"/>
    <property type="gene ID" value="ENSLOCG00000004383.1"/>
</dbReference>
<keyword evidence="4" id="KW-1003">Cell membrane</keyword>
<evidence type="ECO:0000256" key="7">
    <source>
        <dbReference type="ARBA" id="ARBA00022989"/>
    </source>
</evidence>
<evidence type="ECO:0000256" key="10">
    <source>
        <dbReference type="ARBA" id="ARBA00023170"/>
    </source>
</evidence>
<dbReference type="GO" id="GO:0009986">
    <property type="term" value="C:cell surface"/>
    <property type="evidence" value="ECO:0000318"/>
    <property type="project" value="GO_Central"/>
</dbReference>
<dbReference type="GO" id="GO:0006816">
    <property type="term" value="P:calcium ion transport"/>
    <property type="evidence" value="ECO:0000318"/>
    <property type="project" value="GO_Central"/>
</dbReference>
<keyword evidence="6" id="KW-0732">Signal</keyword>
<dbReference type="GO" id="GO:0006886">
    <property type="term" value="P:intracellular protein transport"/>
    <property type="evidence" value="ECO:0007669"/>
    <property type="project" value="InterPro"/>
</dbReference>
<evidence type="ECO:0000256" key="8">
    <source>
        <dbReference type="ARBA" id="ARBA00023136"/>
    </source>
</evidence>
<dbReference type="GO" id="GO:0007186">
    <property type="term" value="P:G protein-coupled receptor signaling pathway"/>
    <property type="evidence" value="ECO:0000318"/>
    <property type="project" value="GO_Central"/>
</dbReference>
<evidence type="ECO:0000256" key="5">
    <source>
        <dbReference type="ARBA" id="ARBA00022692"/>
    </source>
</evidence>
<accession>W5MA24</accession>
<dbReference type="Bgee" id="ENSLOCG00000004383">
    <property type="expression patterns" value="Expressed in muscle tissue and 11 other cell types or tissues"/>
</dbReference>
<dbReference type="Gene3D" id="1.10.150.510">
    <property type="entry name" value="Receptor activity modifying family"/>
    <property type="match status" value="1"/>
</dbReference>
<keyword evidence="16" id="KW-1185">Reference proteome</keyword>
<evidence type="ECO:0000313" key="16">
    <source>
        <dbReference type="Proteomes" id="UP000018468"/>
    </source>
</evidence>
<dbReference type="FunCoup" id="W5MA24">
    <property type="interactions" value="1040"/>
</dbReference>
<dbReference type="GO" id="GO:0005886">
    <property type="term" value="C:plasma membrane"/>
    <property type="evidence" value="ECO:0007669"/>
    <property type="project" value="UniProtKB-SubCell"/>
</dbReference>
<evidence type="ECO:0000256" key="2">
    <source>
        <dbReference type="ARBA" id="ARBA00007087"/>
    </source>
</evidence>
<name>W5MA24_LEPOC</name>
<dbReference type="AlphaFoldDB" id="W5MA24"/>
<dbReference type="STRING" id="7918.ENSLOCP00000005233"/>
<evidence type="ECO:0000256" key="12">
    <source>
        <dbReference type="ARBA" id="ARBA00049570"/>
    </source>
</evidence>
<evidence type="ECO:0000256" key="9">
    <source>
        <dbReference type="ARBA" id="ARBA00023157"/>
    </source>
</evidence>
<organism evidence="15 16">
    <name type="scientific">Lepisosteus oculatus</name>
    <name type="common">Spotted gar</name>
    <dbReference type="NCBI Taxonomy" id="7918"/>
    <lineage>
        <taxon>Eukaryota</taxon>
        <taxon>Metazoa</taxon>
        <taxon>Chordata</taxon>
        <taxon>Craniata</taxon>
        <taxon>Vertebrata</taxon>
        <taxon>Euteleostomi</taxon>
        <taxon>Actinopterygii</taxon>
        <taxon>Neopterygii</taxon>
        <taxon>Holostei</taxon>
        <taxon>Semionotiformes</taxon>
        <taxon>Lepisosteidae</taxon>
        <taxon>Lepisosteus</taxon>
    </lineage>
</organism>
<comment type="similarity">
    <text evidence="2">Belongs to the RAMP family.</text>
</comment>
<keyword evidence="5 14" id="KW-0812">Transmembrane</keyword>
<comment type="function">
    <text evidence="12">Accessory protein that interacts with and modulates the function of G-protein coupled receptors including calcitonin gene-related peptide type 1 receptor (CALCRL) and calcitonin receptor (CALCR). Required for the transport of CALCRL to the plasma membrane. Together with CALCRL, form the receptor complex for the calcitonin gene-related peptides CGRP1/CALCA and CGRP2/CALCB. Together with CALCR, form the AMYR1 receptor complex for amylin/IAPP and CGRP1/CALCA.</text>
</comment>
<dbReference type="GO" id="GO:0008277">
    <property type="term" value="P:regulation of G protein-coupled receptor signaling pathway"/>
    <property type="evidence" value="ECO:0007669"/>
    <property type="project" value="InterPro"/>
</dbReference>
<reference evidence="16" key="1">
    <citation type="submission" date="2011-12" db="EMBL/GenBank/DDBJ databases">
        <title>The Draft Genome of Lepisosteus oculatus.</title>
        <authorList>
            <consortium name="The Broad Institute Genome Assembly &amp; Analysis Group"/>
            <consortium name="Computational R&amp;D Group"/>
            <consortium name="and Sequencing Platform"/>
            <person name="Di Palma F."/>
            <person name="Alfoldi J."/>
            <person name="Johnson J."/>
            <person name="Berlin A."/>
            <person name="Gnerre S."/>
            <person name="Jaffe D."/>
            <person name="MacCallum I."/>
            <person name="Young S."/>
            <person name="Walker B.J."/>
            <person name="Lander E.S."/>
            <person name="Lindblad-Toh K."/>
        </authorList>
    </citation>
    <scope>NUCLEOTIDE SEQUENCE [LARGE SCALE GENOMIC DNA]</scope>
</reference>
<dbReference type="Pfam" id="PF04901">
    <property type="entry name" value="RAMP"/>
    <property type="match status" value="1"/>
</dbReference>
<keyword evidence="7 14" id="KW-1133">Transmembrane helix</keyword>
<evidence type="ECO:0000313" key="15">
    <source>
        <dbReference type="Ensembl" id="ENSLOCP00000005233.1"/>
    </source>
</evidence>
<comment type="subcellular location">
    <subcellularLocation>
        <location evidence="1">Cell membrane</location>
        <topology evidence="1">Single-pass type I membrane protein</topology>
    </subcellularLocation>
</comment>
<dbReference type="PANTHER" id="PTHR14076:SF3">
    <property type="entry name" value="RECEPTOR ACTIVITY-MODIFYING PROTEIN 1"/>
    <property type="match status" value="1"/>
</dbReference>
<dbReference type="InterPro" id="IPR006985">
    <property type="entry name" value="RAMP"/>
</dbReference>
<evidence type="ECO:0000256" key="14">
    <source>
        <dbReference type="SAM" id="Phobius"/>
    </source>
</evidence>
<evidence type="ECO:0000256" key="6">
    <source>
        <dbReference type="ARBA" id="ARBA00022729"/>
    </source>
</evidence>
<reference evidence="15" key="2">
    <citation type="submission" date="2025-08" db="UniProtKB">
        <authorList>
            <consortium name="Ensembl"/>
        </authorList>
    </citation>
    <scope>IDENTIFICATION</scope>
</reference>
<comment type="subunit">
    <text evidence="13">Heterodimer of CALCRL and RAMP1; the interaction induces allosteric modulation of CALCRL function and CGRP1/CALCA and CGRP2/CALCB ligand specificity. Heterodimer of CALCR and RAMP1; interaction forms the AMYR1 receptor complex for amylin/IAPP and CGRP1/CALCA ligands.</text>
</comment>
<keyword evidence="8 14" id="KW-0472">Membrane</keyword>
<keyword evidence="10" id="KW-0675">Receptor</keyword>
<dbReference type="eggNOG" id="ENOG502S0TC">
    <property type="taxonomic scope" value="Eukaryota"/>
</dbReference>
<dbReference type="InterPro" id="IPR038126">
    <property type="entry name" value="RAMP_sf"/>
</dbReference>
<dbReference type="Proteomes" id="UP000018468">
    <property type="component" value="Linkage group LG12"/>
</dbReference>
<dbReference type="GeneTree" id="ENSGT00940000159224"/>
<dbReference type="EMBL" id="AHAT01011357">
    <property type="status" value="NOT_ANNOTATED_CDS"/>
    <property type="molecule type" value="Genomic_DNA"/>
</dbReference>
<evidence type="ECO:0000256" key="13">
    <source>
        <dbReference type="ARBA" id="ARBA00049674"/>
    </source>
</evidence>
<dbReference type="GO" id="GO:0031623">
    <property type="term" value="P:receptor internalization"/>
    <property type="evidence" value="ECO:0000318"/>
    <property type="project" value="GO_Central"/>
</dbReference>
<dbReference type="GO" id="GO:0043235">
    <property type="term" value="C:receptor complex"/>
    <property type="evidence" value="ECO:0000318"/>
    <property type="project" value="GO_Central"/>
</dbReference>
<dbReference type="GO" id="GO:0015026">
    <property type="term" value="F:coreceptor activity"/>
    <property type="evidence" value="ECO:0000318"/>
    <property type="project" value="GO_Central"/>
</dbReference>
<dbReference type="GO" id="GO:0072659">
    <property type="term" value="P:protein localization to plasma membrane"/>
    <property type="evidence" value="ECO:0000318"/>
    <property type="project" value="GO_Central"/>
</dbReference>
<dbReference type="GO" id="GO:0032870">
    <property type="term" value="P:cellular response to hormone stimulus"/>
    <property type="evidence" value="ECO:0000318"/>
    <property type="project" value="GO_Central"/>
</dbReference>
<evidence type="ECO:0000256" key="3">
    <source>
        <dbReference type="ARBA" id="ARBA00022448"/>
    </source>
</evidence>
<sequence>MALDYAPVTSRPVLVWFVIAHHFISVTACDEAFYVHAIEEHCLAKFTFDMEALDPGYWCNWEDTVERALLMSGLQSAQGQQPCVMTLFCKQTPLTLARADMGGHLSLIAERRTRSYGELTNCTYLIAQKMNCFWPNRLVDEFFIGIHRLYFKNCSLSGRLPSDPPNNILGPFIAVPILVTLLMTALVVWRSKRSEGIV</sequence>
<keyword evidence="9" id="KW-1015">Disulfide bond</keyword>
<keyword evidence="3" id="KW-0813">Transport</keyword>
<dbReference type="EMBL" id="AHAT01011358">
    <property type="status" value="NOT_ANNOTATED_CDS"/>
    <property type="molecule type" value="Genomic_DNA"/>
</dbReference>
<dbReference type="GO" id="GO:0015031">
    <property type="term" value="P:protein transport"/>
    <property type="evidence" value="ECO:0000318"/>
    <property type="project" value="GO_Central"/>
</dbReference>
<evidence type="ECO:0000256" key="11">
    <source>
        <dbReference type="ARBA" id="ARBA00041071"/>
    </source>
</evidence>
<feature type="transmembrane region" description="Helical" evidence="14">
    <location>
        <begin position="168"/>
        <end position="189"/>
    </location>
</feature>
<protein>
    <recommendedName>
        <fullName evidence="11">Receptor activity-modifying protein 1</fullName>
    </recommendedName>
</protein>
<proteinExistence type="inferred from homology"/>
<reference evidence="15" key="3">
    <citation type="submission" date="2025-09" db="UniProtKB">
        <authorList>
            <consortium name="Ensembl"/>
        </authorList>
    </citation>
    <scope>IDENTIFICATION</scope>
</reference>
<dbReference type="PANTHER" id="PTHR14076">
    <property type="entry name" value="RECEPTOR ACTIVITY MODIFYING PROTEIN RAMP"/>
    <property type="match status" value="1"/>
</dbReference>
<dbReference type="HOGENOM" id="CLU_116349_3_0_1"/>
<dbReference type="InParanoid" id="W5MA24"/>